<dbReference type="Proteomes" id="UP000002415">
    <property type="component" value="Chromosome"/>
</dbReference>
<dbReference type="STRING" id="381764.Fnod_0919"/>
<feature type="transmembrane region" description="Helical" evidence="6">
    <location>
        <begin position="60"/>
        <end position="80"/>
    </location>
</feature>
<dbReference type="AlphaFoldDB" id="A7HLI6"/>
<dbReference type="EMBL" id="CP000771">
    <property type="protein sequence ID" value="ABS60769.1"/>
    <property type="molecule type" value="Genomic_DNA"/>
</dbReference>
<evidence type="ECO:0000256" key="5">
    <source>
        <dbReference type="ARBA" id="ARBA00023136"/>
    </source>
</evidence>
<keyword evidence="4 6" id="KW-1133">Transmembrane helix</keyword>
<accession>A7HLI6</accession>
<feature type="transmembrane region" description="Helical" evidence="6">
    <location>
        <begin position="31"/>
        <end position="48"/>
    </location>
</feature>
<dbReference type="PANTHER" id="PTHR42920:SF11">
    <property type="entry name" value="INNER MEMBRANE PROTEIN YTFF"/>
    <property type="match status" value="1"/>
</dbReference>
<dbReference type="HOGENOM" id="CLU_033863_4_1_0"/>
<dbReference type="Pfam" id="PF00892">
    <property type="entry name" value="EamA"/>
    <property type="match status" value="2"/>
</dbReference>
<dbReference type="RefSeq" id="WP_011994084.1">
    <property type="nucleotide sequence ID" value="NC_009718.1"/>
</dbReference>
<dbReference type="KEGG" id="fno:Fnod_0919"/>
<feature type="transmembrane region" description="Helical" evidence="6">
    <location>
        <begin position="229"/>
        <end position="248"/>
    </location>
</feature>
<evidence type="ECO:0000256" key="4">
    <source>
        <dbReference type="ARBA" id="ARBA00022989"/>
    </source>
</evidence>
<dbReference type="GO" id="GO:0005886">
    <property type="term" value="C:plasma membrane"/>
    <property type="evidence" value="ECO:0007669"/>
    <property type="project" value="UniProtKB-SubCell"/>
</dbReference>
<feature type="transmembrane region" description="Helical" evidence="6">
    <location>
        <begin position="7"/>
        <end position="25"/>
    </location>
</feature>
<dbReference type="InterPro" id="IPR051258">
    <property type="entry name" value="Diverse_Substrate_Transporter"/>
</dbReference>
<gene>
    <name evidence="8" type="ordered locus">Fnod_0919</name>
</gene>
<feature type="domain" description="EamA" evidence="7">
    <location>
        <begin position="139"/>
        <end position="269"/>
    </location>
</feature>
<evidence type="ECO:0000256" key="6">
    <source>
        <dbReference type="SAM" id="Phobius"/>
    </source>
</evidence>
<reference evidence="8 9" key="1">
    <citation type="submission" date="2007-07" db="EMBL/GenBank/DDBJ databases">
        <title>Complete sequence of Fervidobacterium nodosum Rt17-B1.</title>
        <authorList>
            <consortium name="US DOE Joint Genome Institute"/>
            <person name="Copeland A."/>
            <person name="Lucas S."/>
            <person name="Lapidus A."/>
            <person name="Barry K."/>
            <person name="Glavina del Rio T."/>
            <person name="Dalin E."/>
            <person name="Tice H."/>
            <person name="Pitluck S."/>
            <person name="Saunders E."/>
            <person name="Brettin T."/>
            <person name="Bruce D."/>
            <person name="Detter J.C."/>
            <person name="Han C."/>
            <person name="Schmutz J."/>
            <person name="Larimer F."/>
            <person name="Land M."/>
            <person name="Hauser L."/>
            <person name="Kyrpides N."/>
            <person name="Mikhailova N."/>
            <person name="Nelson K."/>
            <person name="Gogarten J.P."/>
            <person name="Noll K."/>
            <person name="Richardson P."/>
        </authorList>
    </citation>
    <scope>NUCLEOTIDE SEQUENCE [LARGE SCALE GENOMIC DNA]</scope>
    <source>
        <strain evidence="9">ATCC 35602 / DSM 5306 / Rt17-B1</strain>
    </source>
</reference>
<feature type="transmembrane region" description="Helical" evidence="6">
    <location>
        <begin position="254"/>
        <end position="270"/>
    </location>
</feature>
<dbReference type="eggNOG" id="COG0697">
    <property type="taxonomic scope" value="Bacteria"/>
</dbReference>
<organism evidence="8 9">
    <name type="scientific">Fervidobacterium nodosum (strain ATCC 35602 / DSM 5306 / Rt17-B1)</name>
    <dbReference type="NCBI Taxonomy" id="381764"/>
    <lineage>
        <taxon>Bacteria</taxon>
        <taxon>Thermotogati</taxon>
        <taxon>Thermotogota</taxon>
        <taxon>Thermotogae</taxon>
        <taxon>Thermotogales</taxon>
        <taxon>Fervidobacteriaceae</taxon>
        <taxon>Fervidobacterium</taxon>
    </lineage>
</organism>
<keyword evidence="9" id="KW-1185">Reference proteome</keyword>
<feature type="transmembrane region" description="Helical" evidence="6">
    <location>
        <begin position="111"/>
        <end position="130"/>
    </location>
</feature>
<feature type="transmembrane region" description="Helical" evidence="6">
    <location>
        <begin position="136"/>
        <end position="158"/>
    </location>
</feature>
<reference evidence="8 9" key="2">
    <citation type="journal article" date="2009" name="Proc. Natl. Acad. Sci. U.S.A.">
        <title>On the chimeric nature, thermophilic origin, and phylogenetic placement of the Thermotogales.</title>
        <authorList>
            <person name="Zhaxybayeva O."/>
            <person name="Swithers K.S."/>
            <person name="Lapierre P."/>
            <person name="Fournier G.P."/>
            <person name="Bickhart D.M."/>
            <person name="DeBoy R.T."/>
            <person name="Nelson K.E."/>
            <person name="Nesbo C.L."/>
            <person name="Doolittle W.F."/>
            <person name="Gogarten J.P."/>
            <person name="Noll K.M."/>
        </authorList>
    </citation>
    <scope>NUCLEOTIDE SEQUENCE [LARGE SCALE GENOMIC DNA]</scope>
    <source>
        <strain evidence="9">ATCC 35602 / DSM 5306 / Rt17-B1</strain>
    </source>
</reference>
<evidence type="ECO:0000256" key="3">
    <source>
        <dbReference type="ARBA" id="ARBA00022692"/>
    </source>
</evidence>
<evidence type="ECO:0000259" key="7">
    <source>
        <dbReference type="Pfam" id="PF00892"/>
    </source>
</evidence>
<feature type="transmembrane region" description="Helical" evidence="6">
    <location>
        <begin position="199"/>
        <end position="217"/>
    </location>
</feature>
<keyword evidence="2" id="KW-1003">Cell membrane</keyword>
<comment type="subcellular location">
    <subcellularLocation>
        <location evidence="1">Cell membrane</location>
        <topology evidence="1">Multi-pass membrane protein</topology>
    </subcellularLocation>
</comment>
<protein>
    <recommendedName>
        <fullName evidence="7">EamA domain-containing protein</fullName>
    </recommendedName>
</protein>
<dbReference type="OrthoDB" id="9805239at2"/>
<dbReference type="InterPro" id="IPR037185">
    <property type="entry name" value="EmrE-like"/>
</dbReference>
<dbReference type="SUPFAM" id="SSF103481">
    <property type="entry name" value="Multidrug resistance efflux transporter EmrE"/>
    <property type="match status" value="2"/>
</dbReference>
<evidence type="ECO:0000313" key="8">
    <source>
        <dbReference type="EMBL" id="ABS60769.1"/>
    </source>
</evidence>
<proteinExistence type="predicted"/>
<keyword evidence="5 6" id="KW-0472">Membrane</keyword>
<keyword evidence="3 6" id="KW-0812">Transmembrane</keyword>
<evidence type="ECO:0000313" key="9">
    <source>
        <dbReference type="Proteomes" id="UP000002415"/>
    </source>
</evidence>
<sequence>MLKYAPVVIVTLFWGMSFVATKFVVSVFPPFPAALYRFIIALLVLFPFTKNKKIKDINAFWAGFWGITMYFVFENTALVYTNPTNAAVIVSSAPILYVLFTHLVHKTKTNIYHYIGSIIAFSGVTLVILNGRLLKLNLLGDILAFGSAFSWVAYTHYVMKMENHDGIDQIFSITFWGVVTLIPFSLFQDMTPIIETKSLIGLIYLGVICSAVGYFLWNKSIVLIGDRRTTNAIYFIPVVTIISENILIKPNLSLYNIIGVIMLIIGLYIFERGE</sequence>
<feature type="transmembrane region" description="Helical" evidence="6">
    <location>
        <begin position="170"/>
        <end position="187"/>
    </location>
</feature>
<dbReference type="InterPro" id="IPR000620">
    <property type="entry name" value="EamA_dom"/>
</dbReference>
<feature type="domain" description="EamA" evidence="7">
    <location>
        <begin position="7"/>
        <end position="128"/>
    </location>
</feature>
<feature type="transmembrane region" description="Helical" evidence="6">
    <location>
        <begin position="86"/>
        <end position="104"/>
    </location>
</feature>
<evidence type="ECO:0000256" key="2">
    <source>
        <dbReference type="ARBA" id="ARBA00022475"/>
    </source>
</evidence>
<dbReference type="PANTHER" id="PTHR42920">
    <property type="entry name" value="OS03G0707200 PROTEIN-RELATED"/>
    <property type="match status" value="1"/>
</dbReference>
<evidence type="ECO:0000256" key="1">
    <source>
        <dbReference type="ARBA" id="ARBA00004651"/>
    </source>
</evidence>
<name>A7HLI6_FERNB</name>